<feature type="domain" description="RNA polymerase sigma-70 region 2" evidence="7">
    <location>
        <begin position="26"/>
        <end position="82"/>
    </location>
</feature>
<dbReference type="InterPro" id="IPR039425">
    <property type="entry name" value="RNA_pol_sigma-70-like"/>
</dbReference>
<evidence type="ECO:0000313" key="9">
    <source>
        <dbReference type="EMBL" id="MDI6106027.1"/>
    </source>
</evidence>
<keyword evidence="5" id="KW-0804">Transcription</keyword>
<protein>
    <submittedName>
        <fullName evidence="9">SigE family RNA polymerase sigma factor</fullName>
    </submittedName>
</protein>
<feature type="domain" description="RNA polymerase sigma factor 70 region 4 type 2" evidence="8">
    <location>
        <begin position="107"/>
        <end position="157"/>
    </location>
</feature>
<dbReference type="PANTHER" id="PTHR43133:SF50">
    <property type="entry name" value="ECF RNA POLYMERASE SIGMA FACTOR SIGM"/>
    <property type="match status" value="1"/>
</dbReference>
<dbReference type="InterPro" id="IPR013324">
    <property type="entry name" value="RNA_pol_sigma_r3/r4-like"/>
</dbReference>
<name>A0ABT6X268_9ACTN</name>
<dbReference type="InterPro" id="IPR014284">
    <property type="entry name" value="RNA_pol_sigma-70_dom"/>
</dbReference>
<reference evidence="9 10" key="1">
    <citation type="submission" date="2023-05" db="EMBL/GenBank/DDBJ databases">
        <title>Actinoplanes sp. NEAU-A12 genome sequencing.</title>
        <authorList>
            <person name="Wang Z.-S."/>
        </authorList>
    </citation>
    <scope>NUCLEOTIDE SEQUENCE [LARGE SCALE GENOMIC DNA]</scope>
    <source>
        <strain evidence="9 10">NEAU-A12</strain>
    </source>
</reference>
<dbReference type="SUPFAM" id="SSF88946">
    <property type="entry name" value="Sigma2 domain of RNA polymerase sigma factors"/>
    <property type="match status" value="1"/>
</dbReference>
<evidence type="ECO:0000256" key="5">
    <source>
        <dbReference type="ARBA" id="ARBA00023163"/>
    </source>
</evidence>
<dbReference type="EMBL" id="JASCTH010000069">
    <property type="protein sequence ID" value="MDI6106027.1"/>
    <property type="molecule type" value="Genomic_DNA"/>
</dbReference>
<organism evidence="9 10">
    <name type="scientific">Actinoplanes sandaracinus</name>
    <dbReference type="NCBI Taxonomy" id="3045177"/>
    <lineage>
        <taxon>Bacteria</taxon>
        <taxon>Bacillati</taxon>
        <taxon>Actinomycetota</taxon>
        <taxon>Actinomycetes</taxon>
        <taxon>Micromonosporales</taxon>
        <taxon>Micromonosporaceae</taxon>
        <taxon>Actinoplanes</taxon>
    </lineage>
</organism>
<evidence type="ECO:0000313" key="10">
    <source>
        <dbReference type="Proteomes" id="UP001241758"/>
    </source>
</evidence>
<sequence>MKVSPFPPDGSGYEAFVRQSAAGLLRLGNMLTLNPSAAEDLAQETLIRVGLNWSRLRSDGNPVGYAQRTMVNVFLNERRRRRPTPTDKIPETGREDTGLASVDSTAAVRQMLASLPPKQRAAIVLRYMADLPDDEIGHLLGCTPATVRSQLSRGMSSLRATMTAEG</sequence>
<evidence type="ECO:0000256" key="1">
    <source>
        <dbReference type="ARBA" id="ARBA00010641"/>
    </source>
</evidence>
<dbReference type="Gene3D" id="1.10.1740.10">
    <property type="match status" value="1"/>
</dbReference>
<dbReference type="NCBIfam" id="TIGR02937">
    <property type="entry name" value="sigma70-ECF"/>
    <property type="match status" value="1"/>
</dbReference>
<evidence type="ECO:0000259" key="8">
    <source>
        <dbReference type="Pfam" id="PF08281"/>
    </source>
</evidence>
<evidence type="ECO:0000256" key="3">
    <source>
        <dbReference type="ARBA" id="ARBA00023082"/>
    </source>
</evidence>
<dbReference type="Proteomes" id="UP001241758">
    <property type="component" value="Unassembled WGS sequence"/>
</dbReference>
<comment type="caution">
    <text evidence="9">The sequence shown here is derived from an EMBL/GenBank/DDBJ whole genome shotgun (WGS) entry which is preliminary data.</text>
</comment>
<feature type="region of interest" description="Disordered" evidence="6">
    <location>
        <begin position="78"/>
        <end position="97"/>
    </location>
</feature>
<dbReference type="PANTHER" id="PTHR43133">
    <property type="entry name" value="RNA POLYMERASE ECF-TYPE SIGMA FACTO"/>
    <property type="match status" value="1"/>
</dbReference>
<proteinExistence type="inferred from homology"/>
<keyword evidence="3" id="KW-0731">Sigma factor</keyword>
<dbReference type="SUPFAM" id="SSF88659">
    <property type="entry name" value="Sigma3 and sigma4 domains of RNA polymerase sigma factors"/>
    <property type="match status" value="1"/>
</dbReference>
<evidence type="ECO:0000259" key="7">
    <source>
        <dbReference type="Pfam" id="PF04542"/>
    </source>
</evidence>
<dbReference type="Pfam" id="PF04542">
    <property type="entry name" value="Sigma70_r2"/>
    <property type="match status" value="1"/>
</dbReference>
<accession>A0ABT6X268</accession>
<comment type="similarity">
    <text evidence="1">Belongs to the sigma-70 factor family. ECF subfamily.</text>
</comment>
<keyword evidence="10" id="KW-1185">Reference proteome</keyword>
<dbReference type="RefSeq" id="WP_282767487.1">
    <property type="nucleotide sequence ID" value="NZ_JASCTH010000069.1"/>
</dbReference>
<evidence type="ECO:0000256" key="4">
    <source>
        <dbReference type="ARBA" id="ARBA00023125"/>
    </source>
</evidence>
<gene>
    <name evidence="9" type="ORF">QLQ12_46425</name>
</gene>
<keyword evidence="4" id="KW-0238">DNA-binding</keyword>
<keyword evidence="2" id="KW-0805">Transcription regulation</keyword>
<dbReference type="InterPro" id="IPR013325">
    <property type="entry name" value="RNA_pol_sigma_r2"/>
</dbReference>
<dbReference type="Pfam" id="PF08281">
    <property type="entry name" value="Sigma70_r4_2"/>
    <property type="match status" value="1"/>
</dbReference>
<evidence type="ECO:0000256" key="2">
    <source>
        <dbReference type="ARBA" id="ARBA00023015"/>
    </source>
</evidence>
<evidence type="ECO:0000256" key="6">
    <source>
        <dbReference type="SAM" id="MobiDB-lite"/>
    </source>
</evidence>
<dbReference type="InterPro" id="IPR013249">
    <property type="entry name" value="RNA_pol_sigma70_r4_t2"/>
</dbReference>
<dbReference type="CDD" id="cd06171">
    <property type="entry name" value="Sigma70_r4"/>
    <property type="match status" value="1"/>
</dbReference>
<dbReference type="Gene3D" id="1.10.10.10">
    <property type="entry name" value="Winged helix-like DNA-binding domain superfamily/Winged helix DNA-binding domain"/>
    <property type="match status" value="1"/>
</dbReference>
<dbReference type="InterPro" id="IPR007627">
    <property type="entry name" value="RNA_pol_sigma70_r2"/>
</dbReference>
<feature type="compositionally biased region" description="Basic and acidic residues" evidence="6">
    <location>
        <begin position="84"/>
        <end position="97"/>
    </location>
</feature>
<dbReference type="InterPro" id="IPR036388">
    <property type="entry name" value="WH-like_DNA-bd_sf"/>
</dbReference>